<evidence type="ECO:0000313" key="2">
    <source>
        <dbReference type="EMBL" id="GMA24591.1"/>
    </source>
</evidence>
<evidence type="ECO:0000256" key="1">
    <source>
        <dbReference type="SAM" id="MobiDB-lite"/>
    </source>
</evidence>
<evidence type="ECO:0008006" key="4">
    <source>
        <dbReference type="Google" id="ProtNLM"/>
    </source>
</evidence>
<dbReference type="InterPro" id="IPR027417">
    <property type="entry name" value="P-loop_NTPase"/>
</dbReference>
<organism evidence="2 3">
    <name type="scientific">Luteimicrobium album</name>
    <dbReference type="NCBI Taxonomy" id="1054550"/>
    <lineage>
        <taxon>Bacteria</taxon>
        <taxon>Bacillati</taxon>
        <taxon>Actinomycetota</taxon>
        <taxon>Actinomycetes</taxon>
        <taxon>Micrococcales</taxon>
        <taxon>Luteimicrobium</taxon>
    </lineage>
</organism>
<name>A0ABQ6I1N4_9MICO</name>
<dbReference type="RefSeq" id="WP_284293350.1">
    <property type="nucleotide sequence ID" value="NZ_BSUK01000001.1"/>
</dbReference>
<sequence>MRSLVDAVARACTDGAVPALAGTSTAQAGTTPDDDSPESAAAHLAASVAPELGGRRLVVVADDLDLLGPDCQETLGQVVLRRVPGVVVLATATRVDATPGLPRGLEVRDLPGLGPGEAVGLLASHGVVVAPHVAARLARELVGNPAALVQTARLLSAAQLAGWSALPDPLPVVPAVRDAVGKAVDLLDEAERQVLLVAAVAATPRTDVLLAATTRSTDDLLRGGSAAHLDLVASRYRFADPRVRALVHGDATVAERTAAHEALAAALAPGDPDVAAWHAALATLEGDADVAVALVRLARRHLHHGDAGAAFEVAREAASHAADGARRRALELAAAAALAGGCVHDATHWARGALRGADPDETARVLGTFVVAVTLSEGQVPLDVVDRAVAHVLDADPRAAGGPRWSRGPRRRCEPSASPLRPRGCSRSAVKDPARAACSSALARSPPPSTSTHGSTRSRPPRACGRAEPSPSASWPRRSSGSTTIEPPRRAARQRPPCPTAPRTRSPGPSAVSTPGCGAT</sequence>
<accession>A0ABQ6I1N4</accession>
<evidence type="ECO:0000313" key="3">
    <source>
        <dbReference type="Proteomes" id="UP001157091"/>
    </source>
</evidence>
<proteinExistence type="predicted"/>
<gene>
    <name evidence="2" type="ORF">GCM10025864_23500</name>
</gene>
<comment type="caution">
    <text evidence="2">The sequence shown here is derived from an EMBL/GenBank/DDBJ whole genome shotgun (WGS) entry which is preliminary data.</text>
</comment>
<feature type="compositionally biased region" description="Low complexity" evidence="1">
    <location>
        <begin position="435"/>
        <end position="482"/>
    </location>
</feature>
<dbReference type="Proteomes" id="UP001157091">
    <property type="component" value="Unassembled WGS sequence"/>
</dbReference>
<dbReference type="SUPFAM" id="SSF52540">
    <property type="entry name" value="P-loop containing nucleoside triphosphate hydrolases"/>
    <property type="match status" value="1"/>
</dbReference>
<reference evidence="3" key="1">
    <citation type="journal article" date="2019" name="Int. J. Syst. Evol. Microbiol.">
        <title>The Global Catalogue of Microorganisms (GCM) 10K type strain sequencing project: providing services to taxonomists for standard genome sequencing and annotation.</title>
        <authorList>
            <consortium name="The Broad Institute Genomics Platform"/>
            <consortium name="The Broad Institute Genome Sequencing Center for Infectious Disease"/>
            <person name="Wu L."/>
            <person name="Ma J."/>
        </authorList>
    </citation>
    <scope>NUCLEOTIDE SEQUENCE [LARGE SCALE GENOMIC DNA]</scope>
    <source>
        <strain evidence="3">NBRC 106348</strain>
    </source>
</reference>
<keyword evidence="3" id="KW-1185">Reference proteome</keyword>
<feature type="region of interest" description="Disordered" evidence="1">
    <location>
        <begin position="397"/>
        <end position="520"/>
    </location>
</feature>
<dbReference type="EMBL" id="BSUK01000001">
    <property type="protein sequence ID" value="GMA24591.1"/>
    <property type="molecule type" value="Genomic_DNA"/>
</dbReference>
<protein>
    <recommendedName>
        <fullName evidence="4">LuxR family transcriptional regulator</fullName>
    </recommendedName>
</protein>